<dbReference type="AlphaFoldDB" id="A0A0S8G453"/>
<dbReference type="SUPFAM" id="SSF55729">
    <property type="entry name" value="Acyl-CoA N-acyltransferases (Nat)"/>
    <property type="match status" value="1"/>
</dbReference>
<evidence type="ECO:0000313" key="2">
    <source>
        <dbReference type="EMBL" id="KPK67781.1"/>
    </source>
</evidence>
<evidence type="ECO:0000259" key="1">
    <source>
        <dbReference type="PROSITE" id="PS51186"/>
    </source>
</evidence>
<dbReference type="Gene3D" id="3.40.630.30">
    <property type="match status" value="1"/>
</dbReference>
<dbReference type="Proteomes" id="UP000051717">
    <property type="component" value="Unassembled WGS sequence"/>
</dbReference>
<dbReference type="InterPro" id="IPR000182">
    <property type="entry name" value="GNAT_dom"/>
</dbReference>
<comment type="caution">
    <text evidence="2">The sequence shown here is derived from an EMBL/GenBank/DDBJ whole genome shotgun (WGS) entry which is preliminary data.</text>
</comment>
<dbReference type="PROSITE" id="PS51186">
    <property type="entry name" value="GNAT"/>
    <property type="match status" value="1"/>
</dbReference>
<dbReference type="EMBL" id="LJUI01000107">
    <property type="protein sequence ID" value="KPK67781.1"/>
    <property type="molecule type" value="Genomic_DNA"/>
</dbReference>
<feature type="domain" description="N-acetyltransferase" evidence="1">
    <location>
        <begin position="15"/>
        <end position="175"/>
    </location>
</feature>
<accession>A0A0S8G453</accession>
<dbReference type="GO" id="GO:0016747">
    <property type="term" value="F:acyltransferase activity, transferring groups other than amino-acyl groups"/>
    <property type="evidence" value="ECO:0007669"/>
    <property type="project" value="InterPro"/>
</dbReference>
<dbReference type="PANTHER" id="PTHR43792:SF1">
    <property type="entry name" value="N-ACETYLTRANSFERASE DOMAIN-CONTAINING PROTEIN"/>
    <property type="match status" value="1"/>
</dbReference>
<dbReference type="Pfam" id="PF13302">
    <property type="entry name" value="Acetyltransf_3"/>
    <property type="match status" value="1"/>
</dbReference>
<dbReference type="PANTHER" id="PTHR43792">
    <property type="entry name" value="GNAT FAMILY, PUTATIVE (AFU_ORTHOLOGUE AFUA_3G00765)-RELATED-RELATED"/>
    <property type="match status" value="1"/>
</dbReference>
<proteinExistence type="predicted"/>
<dbReference type="InterPro" id="IPR016181">
    <property type="entry name" value="Acyl_CoA_acyltransferase"/>
</dbReference>
<sequence length="186" mass="21661">MTVRTAPPAMTTPRLILRAFTEEDITRLHRLLSERDVLRYFPKVDPPSRDRVEKMVTGLLEHWEERGYGLWAVESRSGRELMGRCGLQYLVDTGEVEVDFILGKRYWGEGFATEAGRASLRYGFEDLGLECVVGIVHPENKASQRVLEKLGMNFIEQREYFGMQCHRYVIERPSYDRASRLWNDLT</sequence>
<dbReference type="InterPro" id="IPR051531">
    <property type="entry name" value="N-acetyltransferase"/>
</dbReference>
<reference evidence="2 3" key="1">
    <citation type="journal article" date="2015" name="Microbiome">
        <title>Genomic resolution of linkages in carbon, nitrogen, and sulfur cycling among widespread estuary sediment bacteria.</title>
        <authorList>
            <person name="Baker B.J."/>
            <person name="Lazar C.S."/>
            <person name="Teske A.P."/>
            <person name="Dick G.J."/>
        </authorList>
    </citation>
    <scope>NUCLEOTIDE SEQUENCE [LARGE SCALE GENOMIC DNA]</scope>
    <source>
        <strain evidence="2">SM23_40</strain>
    </source>
</reference>
<name>A0A0S8G453_UNCT6</name>
<organism evidence="2 3">
    <name type="scientific">candidate division TA06 bacterium SM23_40</name>
    <dbReference type="NCBI Taxonomy" id="1703774"/>
    <lineage>
        <taxon>Bacteria</taxon>
        <taxon>Bacteria division TA06</taxon>
    </lineage>
</organism>
<protein>
    <recommendedName>
        <fullName evidence="1">N-acetyltransferase domain-containing protein</fullName>
    </recommendedName>
</protein>
<evidence type="ECO:0000313" key="3">
    <source>
        <dbReference type="Proteomes" id="UP000051717"/>
    </source>
</evidence>
<gene>
    <name evidence="2" type="ORF">AMJ82_09860</name>
</gene>